<feature type="chain" id="PRO_5040748276" evidence="1">
    <location>
        <begin position="25"/>
        <end position="186"/>
    </location>
</feature>
<proteinExistence type="predicted"/>
<evidence type="ECO:0000313" key="6">
    <source>
        <dbReference type="Proteomes" id="UP001241226"/>
    </source>
</evidence>
<organism evidence="3 5">
    <name type="scientific">Vibrio aestuarianus</name>
    <dbReference type="NCBI Taxonomy" id="28171"/>
    <lineage>
        <taxon>Bacteria</taxon>
        <taxon>Pseudomonadati</taxon>
        <taxon>Pseudomonadota</taxon>
        <taxon>Gammaproteobacteria</taxon>
        <taxon>Vibrionales</taxon>
        <taxon>Vibrionaceae</taxon>
        <taxon>Vibrio</taxon>
    </lineage>
</organism>
<accession>A0A9X4F0C2</accession>
<feature type="signal peptide" evidence="1">
    <location>
        <begin position="1"/>
        <end position="24"/>
    </location>
</feature>
<dbReference type="EMBL" id="JAKNBA010000011">
    <property type="protein sequence ID" value="MDE1242155.1"/>
    <property type="molecule type" value="Genomic_DNA"/>
</dbReference>
<keyword evidence="3" id="KW-0413">Isomerase</keyword>
<dbReference type="Pfam" id="PF16036">
    <property type="entry name" value="Chalcone_3"/>
    <property type="match status" value="1"/>
</dbReference>
<feature type="domain" description="Chalcone isomerase" evidence="2">
    <location>
        <begin position="72"/>
        <end position="183"/>
    </location>
</feature>
<evidence type="ECO:0000256" key="1">
    <source>
        <dbReference type="SAM" id="SignalP"/>
    </source>
</evidence>
<dbReference type="EMBL" id="CP118711">
    <property type="protein sequence ID" value="WGK84383.1"/>
    <property type="molecule type" value="Genomic_DNA"/>
</dbReference>
<name>A0A9X4F0C2_9VIBR</name>
<dbReference type="AlphaFoldDB" id="A0A9X4F0C2"/>
<sequence>MFSLKTKSYLVAITLQCIITSASAATSQASTPSWNSWPVVGQATLSWLWLDIYSSQLRSPLGVYQQSDDVSPHPIALEIRYQRDISQPQLLKATAEQWTKLGYSDSQVQGWITQLQTIFPDVSDGQRLVYISDGRLGQFVFIPVTGAEQQIGEIDDEALNDAFLSIWLSPNSEYPKLRNQLIGMNR</sequence>
<dbReference type="InterPro" id="IPR016087">
    <property type="entry name" value="Chalcone_isomerase"/>
</dbReference>
<dbReference type="Proteomes" id="UP001241226">
    <property type="component" value="Chromosome 1"/>
</dbReference>
<protein>
    <submittedName>
        <fullName evidence="3">Chalcone isomerase family protein</fullName>
    </submittedName>
</protein>
<dbReference type="GO" id="GO:0016853">
    <property type="term" value="F:isomerase activity"/>
    <property type="evidence" value="ECO:0007669"/>
    <property type="project" value="UniProtKB-KW"/>
</dbReference>
<evidence type="ECO:0000313" key="5">
    <source>
        <dbReference type="Proteomes" id="UP001140979"/>
    </source>
</evidence>
<keyword evidence="1" id="KW-0732">Signal</keyword>
<dbReference type="Proteomes" id="UP001140979">
    <property type="component" value="Unassembled WGS sequence"/>
</dbReference>
<dbReference type="RefSeq" id="WP_261915356.1">
    <property type="nucleotide sequence ID" value="NZ_CALYLG010000364.1"/>
</dbReference>
<evidence type="ECO:0000313" key="3">
    <source>
        <dbReference type="EMBL" id="MDE1242155.1"/>
    </source>
</evidence>
<reference evidence="3 6" key="1">
    <citation type="submission" date="2022-02" db="EMBL/GenBank/DDBJ databases">
        <title>Emergence and expansion in Europe of a Vibrio aestuarianus clonal complex pathogenic for oysters.</title>
        <authorList>
            <person name="Mesnil A."/>
            <person name="Travers M.-A."/>
        </authorList>
    </citation>
    <scope>NUCLEOTIDE SEQUENCE</scope>
    <source>
        <strain evidence="3">19_064_11T1</strain>
        <strain evidence="4 6">U17</strain>
    </source>
</reference>
<gene>
    <name evidence="3" type="ORF">L9W94_08335</name>
    <name evidence="4" type="ORF">PYE67_08150</name>
</gene>
<evidence type="ECO:0000313" key="4">
    <source>
        <dbReference type="EMBL" id="WGK84383.1"/>
    </source>
</evidence>
<evidence type="ECO:0000259" key="2">
    <source>
        <dbReference type="Pfam" id="PF16036"/>
    </source>
</evidence>